<protein>
    <submittedName>
        <fullName evidence="1">Uncharacterized protein</fullName>
    </submittedName>
</protein>
<dbReference type="Pfam" id="PF02511">
    <property type="entry name" value="Thy1"/>
    <property type="match status" value="1"/>
</dbReference>
<dbReference type="SUPFAM" id="SSF69796">
    <property type="entry name" value="Thymidylate synthase-complementing protein Thy1"/>
    <property type="match status" value="1"/>
</dbReference>
<accession>X0UVM2</accession>
<dbReference type="PANTHER" id="PTHR34934">
    <property type="entry name" value="FLAVIN-DEPENDENT THYMIDYLATE SYNTHASE"/>
    <property type="match status" value="1"/>
</dbReference>
<comment type="caution">
    <text evidence="1">The sequence shown here is derived from an EMBL/GenBank/DDBJ whole genome shotgun (WGS) entry which is preliminary data.</text>
</comment>
<dbReference type="EMBL" id="BARS01010339">
    <property type="protein sequence ID" value="GAF92470.1"/>
    <property type="molecule type" value="Genomic_DNA"/>
</dbReference>
<evidence type="ECO:0000313" key="1">
    <source>
        <dbReference type="EMBL" id="GAF92470.1"/>
    </source>
</evidence>
<dbReference type="InterPro" id="IPR003669">
    <property type="entry name" value="Thymidylate_synthase_ThyX"/>
</dbReference>
<proteinExistence type="predicted"/>
<dbReference type="Gene3D" id="3.30.1360.170">
    <property type="match status" value="1"/>
</dbReference>
<dbReference type="GO" id="GO:0070402">
    <property type="term" value="F:NADPH binding"/>
    <property type="evidence" value="ECO:0007669"/>
    <property type="project" value="TreeGrafter"/>
</dbReference>
<reference evidence="1" key="1">
    <citation type="journal article" date="2014" name="Front. Microbiol.">
        <title>High frequency of phylogenetically diverse reductive dehalogenase-homologous genes in deep subseafloor sedimentary metagenomes.</title>
        <authorList>
            <person name="Kawai M."/>
            <person name="Futagami T."/>
            <person name="Toyoda A."/>
            <person name="Takaki Y."/>
            <person name="Nishi S."/>
            <person name="Hori S."/>
            <person name="Arai W."/>
            <person name="Tsubouchi T."/>
            <person name="Morono Y."/>
            <person name="Uchiyama I."/>
            <person name="Ito T."/>
            <person name="Fujiyama A."/>
            <person name="Inagaki F."/>
            <person name="Takami H."/>
        </authorList>
    </citation>
    <scope>NUCLEOTIDE SEQUENCE</scope>
    <source>
        <strain evidence="1">Expedition CK06-06</strain>
    </source>
</reference>
<name>X0UVM2_9ZZZZ</name>
<dbReference type="GO" id="GO:0004799">
    <property type="term" value="F:thymidylate synthase activity"/>
    <property type="evidence" value="ECO:0007669"/>
    <property type="project" value="TreeGrafter"/>
</dbReference>
<dbReference type="AlphaFoldDB" id="X0UVM2"/>
<sequence length="312" mass="36361">AQDTFREIFLKMWMDACDGDGFNDDDNENSAILEKMSKKSINFLNLYKLHNSLRDVPHIAVFCDELSILLTKIWEHEVVAEYQEKSTRYRPFVASNVYIPNGISDDLKSRIIIGHNKLIETYNAIYNETGKRDLARYLLPVGSKTAMACMASIRSWERIVGRMIAYPTVESKELGKKILYNIRKAYGDTNESFNYNPEYVNKCKKDFSFISDFSNDTMLIGRKAMPVDQEVIVKKIDGEEVYKLKGLIDIGAHRDLQRQRSVIQNFPDYRPVWGYDKLISQYISKELYGSYSDCMKYFNVLFWDTYDELLCT</sequence>
<dbReference type="GO" id="GO:0050660">
    <property type="term" value="F:flavin adenine dinucleotide binding"/>
    <property type="evidence" value="ECO:0007669"/>
    <property type="project" value="InterPro"/>
</dbReference>
<dbReference type="GO" id="GO:0050797">
    <property type="term" value="F:thymidylate synthase (FAD) activity"/>
    <property type="evidence" value="ECO:0007669"/>
    <property type="project" value="InterPro"/>
</dbReference>
<organism evidence="1">
    <name type="scientific">marine sediment metagenome</name>
    <dbReference type="NCBI Taxonomy" id="412755"/>
    <lineage>
        <taxon>unclassified sequences</taxon>
        <taxon>metagenomes</taxon>
        <taxon>ecological metagenomes</taxon>
    </lineage>
</organism>
<feature type="non-terminal residue" evidence="1">
    <location>
        <position position="1"/>
    </location>
</feature>
<gene>
    <name evidence="1" type="ORF">S01H1_19197</name>
</gene>
<dbReference type="GO" id="GO:0006231">
    <property type="term" value="P:dTMP biosynthetic process"/>
    <property type="evidence" value="ECO:0007669"/>
    <property type="project" value="InterPro"/>
</dbReference>
<dbReference type="InterPro" id="IPR036098">
    <property type="entry name" value="Thymidylate_synthase_ThyX_sf"/>
</dbReference>
<dbReference type="PANTHER" id="PTHR34934:SF1">
    <property type="entry name" value="FLAVIN-DEPENDENT THYMIDYLATE SYNTHASE"/>
    <property type="match status" value="1"/>
</dbReference>
<feature type="non-terminal residue" evidence="1">
    <location>
        <position position="312"/>
    </location>
</feature>